<evidence type="ECO:0000313" key="3">
    <source>
        <dbReference type="Proteomes" id="UP000298285"/>
    </source>
</evidence>
<feature type="transmembrane region" description="Helical" evidence="1">
    <location>
        <begin position="67"/>
        <end position="86"/>
    </location>
</feature>
<keyword evidence="1" id="KW-1133">Transmembrane helix</keyword>
<keyword evidence="1" id="KW-0812">Transmembrane</keyword>
<reference evidence="2 3" key="1">
    <citation type="submission" date="2019-03" db="EMBL/GenBank/DDBJ databases">
        <title>Diversity of the mouse oral microbiome.</title>
        <authorList>
            <person name="Joseph S."/>
            <person name="Aduse-Opoku J."/>
            <person name="Curtis M."/>
            <person name="Wade W."/>
            <person name="Hashim A."/>
        </authorList>
    </citation>
    <scope>NUCLEOTIDE SEQUENCE [LARGE SCALE GENOMIC DNA]</scope>
    <source>
        <strain evidence="2 3">P11</strain>
    </source>
</reference>
<dbReference type="Proteomes" id="UP000298285">
    <property type="component" value="Unassembled WGS sequence"/>
</dbReference>
<dbReference type="EMBL" id="SPPK01000002">
    <property type="protein sequence ID" value="TFU89647.1"/>
    <property type="molecule type" value="Genomic_DNA"/>
</dbReference>
<dbReference type="OrthoDB" id="9918807at2"/>
<evidence type="ECO:0000313" key="2">
    <source>
        <dbReference type="EMBL" id="TFU89647.1"/>
    </source>
</evidence>
<feature type="transmembrane region" description="Helical" evidence="1">
    <location>
        <begin position="93"/>
        <end position="114"/>
    </location>
</feature>
<protein>
    <submittedName>
        <fullName evidence="2">Uncharacterized protein</fullName>
    </submittedName>
</protein>
<sequence length="115" mass="13371">MTKNTEIDDCFMKKVAYSALYSLLYLLGLIFLYLIIGYIVEKLYGYPQQSSDAYLLYNPFVVVGKTMKAYIVGLIVSINILVYLFISKRMDKFLFIPFFTISAMLLTIFVYALFF</sequence>
<proteinExistence type="predicted"/>
<dbReference type="AlphaFoldDB" id="A0A4Y9IM81"/>
<keyword evidence="1" id="KW-0472">Membrane</keyword>
<gene>
    <name evidence="2" type="ORF">E4T88_06415</name>
</gene>
<evidence type="ECO:0000256" key="1">
    <source>
        <dbReference type="SAM" id="Phobius"/>
    </source>
</evidence>
<comment type="caution">
    <text evidence="2">The sequence shown here is derived from an EMBL/GenBank/DDBJ whole genome shotgun (WGS) entry which is preliminary data.</text>
</comment>
<accession>A0A4Y9IM81</accession>
<name>A0A4Y9IM81_9BACT</name>
<organism evidence="2 3">
    <name type="scientific">Dysgonomonas mossii</name>
    <dbReference type="NCBI Taxonomy" id="163665"/>
    <lineage>
        <taxon>Bacteria</taxon>
        <taxon>Pseudomonadati</taxon>
        <taxon>Bacteroidota</taxon>
        <taxon>Bacteroidia</taxon>
        <taxon>Bacteroidales</taxon>
        <taxon>Dysgonomonadaceae</taxon>
        <taxon>Dysgonomonas</taxon>
    </lineage>
</organism>
<feature type="transmembrane region" description="Helical" evidence="1">
    <location>
        <begin position="20"/>
        <end position="40"/>
    </location>
</feature>